<dbReference type="GO" id="GO:0005576">
    <property type="term" value="C:extracellular region"/>
    <property type="evidence" value="ECO:0007669"/>
    <property type="project" value="TreeGrafter"/>
</dbReference>
<feature type="chain" id="PRO_5035302428" evidence="5">
    <location>
        <begin position="25"/>
        <end position="209"/>
    </location>
</feature>
<keyword evidence="1 5" id="KW-0732">Signal</keyword>
<comment type="caution">
    <text evidence="8">The sequence shown here is derived from an EMBL/GenBank/DDBJ whole genome shotgun (WGS) entry which is preliminary data.</text>
</comment>
<dbReference type="InterPro" id="IPR036328">
    <property type="entry name" value="MliC_sf"/>
</dbReference>
<reference evidence="8" key="1">
    <citation type="submission" date="2020-09" db="EMBL/GenBank/DDBJ databases">
        <title>A novel bacterium of genus Mangrovicoccus, isolated from South China Sea.</title>
        <authorList>
            <person name="Huang H."/>
            <person name="Mo K."/>
            <person name="Hu Y."/>
        </authorList>
    </citation>
    <scope>NUCLEOTIDE SEQUENCE</scope>
    <source>
        <strain evidence="8">HB182678</strain>
    </source>
</reference>
<proteinExistence type="predicted"/>
<dbReference type="EMBL" id="JACVXA010000060">
    <property type="protein sequence ID" value="MBE3639826.1"/>
    <property type="molecule type" value="Genomic_DNA"/>
</dbReference>
<evidence type="ECO:0000259" key="6">
    <source>
        <dbReference type="Pfam" id="PF07007"/>
    </source>
</evidence>
<dbReference type="InterPro" id="IPR052755">
    <property type="entry name" value="Lysozyme_Inhibitor_LprI"/>
</dbReference>
<dbReference type="Pfam" id="PF09864">
    <property type="entry name" value="MliC"/>
    <property type="match status" value="1"/>
</dbReference>
<dbReference type="Gene3D" id="1.20.1270.180">
    <property type="match status" value="1"/>
</dbReference>
<accession>A0A8J7CLI6</accession>
<gene>
    <name evidence="8" type="ORF">ICN82_16610</name>
</gene>
<sequence>MSVDGVFLRLVPAVLISLMPLAGAAQEGPSFDCAMAAGAAEEAVCADPVLAGLDRALEARYAAAMQAADRQDAGAEAAMAELRATQRGWIKGRDACWKAGDPGACIAEAYRTRSAKLVALWGLEPATGMTRWICGDSEANEVITTYFATDPPSLRFEQGDAVDAGIQARTASGARYDGRAGRFIWMKGEAATYRDAGADQPEQGCRAAP</sequence>
<dbReference type="InterPro" id="IPR009739">
    <property type="entry name" value="LprI-like_N"/>
</dbReference>
<dbReference type="PANTHER" id="PTHR37549:SF1">
    <property type="entry name" value="LIPOPROTEIN LPRI"/>
    <property type="match status" value="1"/>
</dbReference>
<organism evidence="8 9">
    <name type="scientific">Mangrovicoccus algicola</name>
    <dbReference type="NCBI Taxonomy" id="2771008"/>
    <lineage>
        <taxon>Bacteria</taxon>
        <taxon>Pseudomonadati</taxon>
        <taxon>Pseudomonadota</taxon>
        <taxon>Alphaproteobacteria</taxon>
        <taxon>Rhodobacterales</taxon>
        <taxon>Paracoccaceae</taxon>
        <taxon>Mangrovicoccus</taxon>
    </lineage>
</organism>
<keyword evidence="3" id="KW-0564">Palmitate</keyword>
<evidence type="ECO:0000313" key="8">
    <source>
        <dbReference type="EMBL" id="MBE3639826.1"/>
    </source>
</evidence>
<evidence type="ECO:0000256" key="5">
    <source>
        <dbReference type="SAM" id="SignalP"/>
    </source>
</evidence>
<evidence type="ECO:0000256" key="2">
    <source>
        <dbReference type="ARBA" id="ARBA00023136"/>
    </source>
</evidence>
<keyword evidence="2" id="KW-0472">Membrane</keyword>
<dbReference type="SUPFAM" id="SSF141488">
    <property type="entry name" value="YdhA-like"/>
    <property type="match status" value="1"/>
</dbReference>
<evidence type="ECO:0000259" key="7">
    <source>
        <dbReference type="Pfam" id="PF09864"/>
    </source>
</evidence>
<dbReference type="Proteomes" id="UP000609121">
    <property type="component" value="Unassembled WGS sequence"/>
</dbReference>
<name>A0A8J7CLI6_9RHOB</name>
<keyword evidence="4" id="KW-0449">Lipoprotein</keyword>
<evidence type="ECO:0000256" key="1">
    <source>
        <dbReference type="ARBA" id="ARBA00022729"/>
    </source>
</evidence>
<feature type="domain" description="C-type lysozyme inhibitor" evidence="7">
    <location>
        <begin position="133"/>
        <end position="199"/>
    </location>
</feature>
<dbReference type="Pfam" id="PF07007">
    <property type="entry name" value="LprI"/>
    <property type="match status" value="1"/>
</dbReference>
<evidence type="ECO:0000313" key="9">
    <source>
        <dbReference type="Proteomes" id="UP000609121"/>
    </source>
</evidence>
<feature type="signal peptide" evidence="5">
    <location>
        <begin position="1"/>
        <end position="24"/>
    </location>
</feature>
<dbReference type="RefSeq" id="WP_193184940.1">
    <property type="nucleotide sequence ID" value="NZ_JACVXA010000060.1"/>
</dbReference>
<dbReference type="InterPro" id="IPR018660">
    <property type="entry name" value="MliC"/>
</dbReference>
<keyword evidence="9" id="KW-1185">Reference proteome</keyword>
<evidence type="ECO:0000256" key="4">
    <source>
        <dbReference type="ARBA" id="ARBA00023288"/>
    </source>
</evidence>
<dbReference type="AlphaFoldDB" id="A0A8J7CLI6"/>
<evidence type="ECO:0000256" key="3">
    <source>
        <dbReference type="ARBA" id="ARBA00023139"/>
    </source>
</evidence>
<protein>
    <submittedName>
        <fullName evidence="8">DUF1311 domain-containing protein</fullName>
    </submittedName>
</protein>
<dbReference type="PANTHER" id="PTHR37549">
    <property type="entry name" value="LIPOPROTEIN LPRI"/>
    <property type="match status" value="1"/>
</dbReference>
<feature type="domain" description="Lysozyme inhibitor LprI-like N-terminal" evidence="6">
    <location>
        <begin position="33"/>
        <end position="96"/>
    </location>
</feature>